<dbReference type="Gene3D" id="3.40.50.720">
    <property type="entry name" value="NAD(P)-binding Rossmann-like Domain"/>
    <property type="match status" value="1"/>
</dbReference>
<evidence type="ECO:0000313" key="3">
    <source>
        <dbReference type="Proteomes" id="UP000236333"/>
    </source>
</evidence>
<dbReference type="GO" id="GO:0005737">
    <property type="term" value="C:cytoplasm"/>
    <property type="evidence" value="ECO:0007669"/>
    <property type="project" value="TreeGrafter"/>
</dbReference>
<dbReference type="PANTHER" id="PTHR14097:SF7">
    <property type="entry name" value="OXIDOREDUCTASE HTATIP2"/>
    <property type="match status" value="1"/>
</dbReference>
<feature type="domain" description="NAD(P)-binding" evidence="1">
    <location>
        <begin position="10"/>
        <end position="175"/>
    </location>
</feature>
<dbReference type="InterPro" id="IPR016040">
    <property type="entry name" value="NAD(P)-bd_dom"/>
</dbReference>
<sequence length="235" mass="24545">MTGLVAVVVGATGAVGEALVHQAVKNAAFSRVVTIGRRPLEGVPVEGRVAELVQKQVSMDNMEVEAKDAFAGADVVFCALGTTRKVAGSAAAFKKVDFEYVAASARLAKECGAAHFSLVSAQGANARVPANDLGLFHGLLYAKTKGLAEEAVVGQGFQRTSIFRPGMLDRGDKTRQGEKLFLKLAPSLDVRDLARIMLLDTLTAPAAGAAAVARFEMGELRKAAKAAEQPPKPTA</sequence>
<evidence type="ECO:0000259" key="1">
    <source>
        <dbReference type="Pfam" id="PF13460"/>
    </source>
</evidence>
<name>A0A2J8A049_9CHLO</name>
<comment type="caution">
    <text evidence="2">The sequence shown here is derived from an EMBL/GenBank/DDBJ whole genome shotgun (WGS) entry which is preliminary data.</text>
</comment>
<dbReference type="GO" id="GO:0051170">
    <property type="term" value="P:import into nucleus"/>
    <property type="evidence" value="ECO:0007669"/>
    <property type="project" value="TreeGrafter"/>
</dbReference>
<dbReference type="InterPro" id="IPR036291">
    <property type="entry name" value="NAD(P)-bd_dom_sf"/>
</dbReference>
<dbReference type="Proteomes" id="UP000236333">
    <property type="component" value="Unassembled WGS sequence"/>
</dbReference>
<dbReference type="EMBL" id="PGGS01000273">
    <property type="protein sequence ID" value="PNH05892.1"/>
    <property type="molecule type" value="Genomic_DNA"/>
</dbReference>
<proteinExistence type="predicted"/>
<reference evidence="2 3" key="1">
    <citation type="journal article" date="2017" name="Mol. Biol. Evol.">
        <title>The 4-celled Tetrabaena socialis nuclear genome reveals the essential components for genetic control of cell number at the origin of multicellularity in the volvocine lineage.</title>
        <authorList>
            <person name="Featherston J."/>
            <person name="Arakaki Y."/>
            <person name="Hanschen E.R."/>
            <person name="Ferris P.J."/>
            <person name="Michod R.E."/>
            <person name="Olson B.J.S.C."/>
            <person name="Nozaki H."/>
            <person name="Durand P.M."/>
        </authorList>
    </citation>
    <scope>NUCLEOTIDE SEQUENCE [LARGE SCALE GENOMIC DNA]</scope>
    <source>
        <strain evidence="2 3">NIES-571</strain>
    </source>
</reference>
<dbReference type="AlphaFoldDB" id="A0A2J8A049"/>
<accession>A0A2J8A049</accession>
<dbReference type="OrthoDB" id="430436at2759"/>
<keyword evidence="3" id="KW-1185">Reference proteome</keyword>
<gene>
    <name evidence="2" type="ORF">TSOC_007809</name>
</gene>
<organism evidence="2 3">
    <name type="scientific">Tetrabaena socialis</name>
    <dbReference type="NCBI Taxonomy" id="47790"/>
    <lineage>
        <taxon>Eukaryota</taxon>
        <taxon>Viridiplantae</taxon>
        <taxon>Chlorophyta</taxon>
        <taxon>core chlorophytes</taxon>
        <taxon>Chlorophyceae</taxon>
        <taxon>CS clade</taxon>
        <taxon>Chlamydomonadales</taxon>
        <taxon>Tetrabaenaceae</taxon>
        <taxon>Tetrabaena</taxon>
    </lineage>
</organism>
<protein>
    <recommendedName>
        <fullName evidence="1">NAD(P)-binding domain-containing protein</fullName>
    </recommendedName>
</protein>
<dbReference type="SUPFAM" id="SSF51735">
    <property type="entry name" value="NAD(P)-binding Rossmann-fold domains"/>
    <property type="match status" value="1"/>
</dbReference>
<dbReference type="PANTHER" id="PTHR14097">
    <property type="entry name" value="OXIDOREDUCTASE HTATIP2"/>
    <property type="match status" value="1"/>
</dbReference>
<evidence type="ECO:0000313" key="2">
    <source>
        <dbReference type="EMBL" id="PNH05892.1"/>
    </source>
</evidence>
<dbReference type="Pfam" id="PF13460">
    <property type="entry name" value="NAD_binding_10"/>
    <property type="match status" value="1"/>
</dbReference>